<dbReference type="InterPro" id="IPR002645">
    <property type="entry name" value="STAS_dom"/>
</dbReference>
<proteinExistence type="predicted"/>
<gene>
    <name evidence="3" type="ORF">FE263_10275</name>
</gene>
<accession>A0A5R9J7G2</accession>
<dbReference type="InterPro" id="IPR052746">
    <property type="entry name" value="MlaB_ABC_Transporter"/>
</dbReference>
<dbReference type="InterPro" id="IPR058548">
    <property type="entry name" value="MlaB-like_STAS"/>
</dbReference>
<evidence type="ECO:0000259" key="2">
    <source>
        <dbReference type="PROSITE" id="PS50801"/>
    </source>
</evidence>
<protein>
    <submittedName>
        <fullName evidence="3">STAS domain-containing protein</fullName>
    </submittedName>
</protein>
<feature type="domain" description="STAS" evidence="2">
    <location>
        <begin position="24"/>
        <end position="112"/>
    </location>
</feature>
<dbReference type="AlphaFoldDB" id="A0A5R9J7G2"/>
<reference evidence="3 4" key="1">
    <citation type="submission" date="2019-05" db="EMBL/GenBank/DDBJ databases">
        <authorList>
            <person name="Pankratov T."/>
            <person name="Grouzdev D."/>
        </authorList>
    </citation>
    <scope>NUCLEOTIDE SEQUENCE [LARGE SCALE GENOMIC DNA]</scope>
    <source>
        <strain evidence="3 4">KEBCLARHB70R</strain>
    </source>
</reference>
<dbReference type="PANTHER" id="PTHR35849:SF2">
    <property type="entry name" value="BLR2341 PROTEIN"/>
    <property type="match status" value="1"/>
</dbReference>
<dbReference type="Pfam" id="PF13466">
    <property type="entry name" value="STAS_2"/>
    <property type="match status" value="1"/>
</dbReference>
<dbReference type="RefSeq" id="WP_138325909.1">
    <property type="nucleotide sequence ID" value="NZ_VCDI01000003.1"/>
</dbReference>
<name>A0A5R9J7G2_9PROT</name>
<comment type="caution">
    <text evidence="3">The sequence shown here is derived from an EMBL/GenBank/DDBJ whole genome shotgun (WGS) entry which is preliminary data.</text>
</comment>
<dbReference type="Proteomes" id="UP000305654">
    <property type="component" value="Unassembled WGS sequence"/>
</dbReference>
<dbReference type="Gene3D" id="3.30.750.24">
    <property type="entry name" value="STAS domain"/>
    <property type="match status" value="1"/>
</dbReference>
<evidence type="ECO:0000256" key="1">
    <source>
        <dbReference type="SAM" id="MobiDB-lite"/>
    </source>
</evidence>
<feature type="region of interest" description="Disordered" evidence="1">
    <location>
        <begin position="1"/>
        <end position="25"/>
    </location>
</feature>
<dbReference type="InterPro" id="IPR036513">
    <property type="entry name" value="STAS_dom_sf"/>
</dbReference>
<organism evidence="3 4">
    <name type="scientific">Lichenicoccus roseus</name>
    <dbReference type="NCBI Taxonomy" id="2683649"/>
    <lineage>
        <taxon>Bacteria</taxon>
        <taxon>Pseudomonadati</taxon>
        <taxon>Pseudomonadota</taxon>
        <taxon>Alphaproteobacteria</taxon>
        <taxon>Acetobacterales</taxon>
        <taxon>Acetobacteraceae</taxon>
        <taxon>Lichenicoccus</taxon>
    </lineage>
</organism>
<dbReference type="PANTHER" id="PTHR35849">
    <property type="entry name" value="BLR2341 PROTEIN"/>
    <property type="match status" value="1"/>
</dbReference>
<sequence length="112" mass="11185">MSTGQNMQASQTPMTSGETGSGAVHRLPVSLELPAADALHAELLSRLQAGTDLVIDGQDVEAVSSACLQVLASASASADARGQGFHLQTMSGVLAEAIRNLGLAGALGLATA</sequence>
<dbReference type="SUPFAM" id="SSF52091">
    <property type="entry name" value="SpoIIaa-like"/>
    <property type="match status" value="1"/>
</dbReference>
<dbReference type="PROSITE" id="PS50801">
    <property type="entry name" value="STAS"/>
    <property type="match status" value="1"/>
</dbReference>
<dbReference type="EMBL" id="VCDI01000003">
    <property type="protein sequence ID" value="TLU72447.1"/>
    <property type="molecule type" value="Genomic_DNA"/>
</dbReference>
<evidence type="ECO:0000313" key="3">
    <source>
        <dbReference type="EMBL" id="TLU72447.1"/>
    </source>
</evidence>
<keyword evidence="4" id="KW-1185">Reference proteome</keyword>
<evidence type="ECO:0000313" key="4">
    <source>
        <dbReference type="Proteomes" id="UP000305654"/>
    </source>
</evidence>
<feature type="compositionally biased region" description="Polar residues" evidence="1">
    <location>
        <begin position="1"/>
        <end position="18"/>
    </location>
</feature>